<evidence type="ECO:0000313" key="1">
    <source>
        <dbReference type="EMBL" id="KAI4305982.1"/>
    </source>
</evidence>
<keyword evidence="2" id="KW-1185">Reference proteome</keyword>
<dbReference type="EMBL" id="CM039437">
    <property type="protein sequence ID" value="KAI4305982.1"/>
    <property type="molecule type" value="Genomic_DNA"/>
</dbReference>
<dbReference type="Proteomes" id="UP000828941">
    <property type="component" value="Chromosome 12"/>
</dbReference>
<protein>
    <submittedName>
        <fullName evidence="1">Uncharacterized protein</fullName>
    </submittedName>
</protein>
<reference evidence="1 2" key="1">
    <citation type="journal article" date="2022" name="DNA Res.">
        <title>Chromosomal-level genome assembly of the orchid tree Bauhinia variegata (Leguminosae; Cercidoideae) supports the allotetraploid origin hypothesis of Bauhinia.</title>
        <authorList>
            <person name="Zhong Y."/>
            <person name="Chen Y."/>
            <person name="Zheng D."/>
            <person name="Pang J."/>
            <person name="Liu Y."/>
            <person name="Luo S."/>
            <person name="Meng S."/>
            <person name="Qian L."/>
            <person name="Wei D."/>
            <person name="Dai S."/>
            <person name="Zhou R."/>
        </authorList>
    </citation>
    <scope>NUCLEOTIDE SEQUENCE [LARGE SCALE GENOMIC DNA]</scope>
    <source>
        <strain evidence="1">BV-YZ2020</strain>
    </source>
</reference>
<evidence type="ECO:0000313" key="2">
    <source>
        <dbReference type="Proteomes" id="UP000828941"/>
    </source>
</evidence>
<sequence>MNSGVPDWYFENDTCITNQKGPIGPDQELVELLWRNGQVVMHSQPQGKPVMNSIDSRQFQKNDQPTSRTGGSHGNSSNLIQDDETVSWIQYTLEDPLKQEFCSNFLTELPSCQTHSYKPMKQFEEGRFAKCGAISTPHVNASSQPPNTKPSVVQEFSGNPMPAPRFHLPDSSQKNLESGGSQKVFNFSHFSAPPKVVSASSNAKFGDKGANNLLPSQTSLGSVMTVGSSHCGSNLIPQDPDVSWASSNGVWTTAVSAEPEPFGDDVHRPIPRSDKGKLETLEPTVTSSSDGSGSSLRRTGSQSTRIHGQKRKEIDAEESEEQSEATELKSAAGNKSSQRTGSSRRNRAAEVHNLSERRRRDRINEKMRALQQLIPHSNKTDKASMLDEAIEYLKSLQLQLQVMWMGTGMTPVMFSGIQHYMSQMGMGMAPSSFPPIHNMMHLPRMPVDQSIPVAQTPNQTVMSQNPVLGALNYQNQMQNPTLSEQYARYMGYHLMQSASQPMNAFRYGPQAVQHSQARIPPMNSNGPPSVAANADGAVSGKMG</sequence>
<accession>A0ACB9L9B4</accession>
<name>A0ACB9L9B4_BAUVA</name>
<gene>
    <name evidence="1" type="ORF">L6164_029303</name>
</gene>
<organism evidence="1 2">
    <name type="scientific">Bauhinia variegata</name>
    <name type="common">Purple orchid tree</name>
    <name type="synonym">Phanera variegata</name>
    <dbReference type="NCBI Taxonomy" id="167791"/>
    <lineage>
        <taxon>Eukaryota</taxon>
        <taxon>Viridiplantae</taxon>
        <taxon>Streptophyta</taxon>
        <taxon>Embryophyta</taxon>
        <taxon>Tracheophyta</taxon>
        <taxon>Spermatophyta</taxon>
        <taxon>Magnoliopsida</taxon>
        <taxon>eudicotyledons</taxon>
        <taxon>Gunneridae</taxon>
        <taxon>Pentapetalae</taxon>
        <taxon>rosids</taxon>
        <taxon>fabids</taxon>
        <taxon>Fabales</taxon>
        <taxon>Fabaceae</taxon>
        <taxon>Cercidoideae</taxon>
        <taxon>Cercideae</taxon>
        <taxon>Bauhiniinae</taxon>
        <taxon>Bauhinia</taxon>
    </lineage>
</organism>
<proteinExistence type="predicted"/>
<comment type="caution">
    <text evidence="1">The sequence shown here is derived from an EMBL/GenBank/DDBJ whole genome shotgun (WGS) entry which is preliminary data.</text>
</comment>